<evidence type="ECO:0000256" key="6">
    <source>
        <dbReference type="ARBA" id="ARBA00012483"/>
    </source>
</evidence>
<evidence type="ECO:0000256" key="9">
    <source>
        <dbReference type="ARBA" id="ARBA00022786"/>
    </source>
</evidence>
<keyword evidence="10" id="KW-0539">Nucleus</keyword>
<name>A0A1Y2I2R0_9FUNG</name>
<protein>
    <recommendedName>
        <fullName evidence="6">RING-type E3 ubiquitin transferase</fullName>
        <ecNumber evidence="6">2.3.2.27</ecNumber>
    </recommendedName>
</protein>
<dbReference type="STRING" id="765915.A0A1Y2I2R0"/>
<keyword evidence="8" id="KW-0808">Transferase</keyword>
<sequence>MQHSAFHFNKLPVSALAHHVPPQHHYPTLSSNPLTHARHAHCSFIIMTTELKSLSGSNSSLPQKSLEEWSTVALTKVFSVSLDPSDPRAIPSLTAELVAERGNPEIYFHPQNPDLPLFTASILERVAKYKADDLPQRLAVLEAARAMILNYLGIIIMLPDMFPQPAAFIGTAAVEIVKGLSMDDAKDQVLYPLFTSFSAEMRDRKLDNNPSELFGKLTELLSIPAVPSLLCELPTFSAKGIPPKMFELTTFLGPFLRPSGFGFDDPAIIKTYFANATERTQPDLVSGVRSLRLAVQHQTMTYLGQALVLNAKRNGMHLNPENIGSFGFVQNVTVVLLRACDPFMLPPFPKLGLISTDYFKNPKCKGKGTQAMAEAMVKMLTQQVDGMIACRYSMDAQLQDPELIDSAVRLYNLTAAWVLKVLVEANGVGYPYRQPLELPLKVESNVFKHLPEHVVEDVIDFFLYIMRFDRLLVQPEQLDMIIELFVTLLMSPEFIKNPYLKSKIAEAFFFMTFHPQAMVNLSNHPASVRYLVPSIMRLYVDVEITGASSQFYDKFNSRYNIQQILKSIWSYNVHRNRVKEVSREDVFVRFVNMMMNDLRYLLDEGLSKLTEILTIQTEMAAADWSTKPANVQQERTSALAMAERHATSYMQLADQTLETFGYVSKDIPDPFMTPEIIDRLAAMLDYNLSYLVGPKCSELKVKDPEKYHFRPKKLLGNLIDVYLHLAPFDDFARAVARDGRSWRKEWMQKAAGVMTVTGIKSSMEIDELARFTARVEQFIREDAMQEEEMGEIPDEYLDPLMATLMEDPVVLPTSGTTVDRSTITAYLLGECRDPFNRKELKISDVVPNDELRQQIQAWKASKKRSS</sequence>
<dbReference type="PANTHER" id="PTHR13931:SF2">
    <property type="entry name" value="UBIQUITIN CONJUGATION FACTOR E4 B"/>
    <property type="match status" value="1"/>
</dbReference>
<dbReference type="GO" id="GO:0034450">
    <property type="term" value="F:ubiquitin-ubiquitin ligase activity"/>
    <property type="evidence" value="ECO:0007669"/>
    <property type="project" value="InterPro"/>
</dbReference>
<keyword evidence="9" id="KW-0833">Ubl conjugation pathway</keyword>
<dbReference type="PANTHER" id="PTHR13931">
    <property type="entry name" value="UBIQUITINATION FACTOR E4"/>
    <property type="match status" value="1"/>
</dbReference>
<evidence type="ECO:0000259" key="11">
    <source>
        <dbReference type="PROSITE" id="PS51698"/>
    </source>
</evidence>
<feature type="domain" description="U-box" evidence="11">
    <location>
        <begin position="791"/>
        <end position="865"/>
    </location>
</feature>
<accession>A0A1Y2I2R0</accession>
<evidence type="ECO:0000256" key="4">
    <source>
        <dbReference type="ARBA" id="ARBA00004906"/>
    </source>
</evidence>
<dbReference type="GO" id="GO:0036503">
    <property type="term" value="P:ERAD pathway"/>
    <property type="evidence" value="ECO:0007669"/>
    <property type="project" value="InterPro"/>
</dbReference>
<evidence type="ECO:0000256" key="7">
    <source>
        <dbReference type="ARBA" id="ARBA00022490"/>
    </source>
</evidence>
<evidence type="ECO:0000313" key="12">
    <source>
        <dbReference type="EMBL" id="ORZ40231.1"/>
    </source>
</evidence>
<keyword evidence="13" id="KW-1185">Reference proteome</keyword>
<comment type="subcellular location">
    <subcellularLocation>
        <location evidence="3">Cytoplasm</location>
    </subcellularLocation>
    <subcellularLocation>
        <location evidence="2">Nucleus</location>
    </subcellularLocation>
</comment>
<evidence type="ECO:0000256" key="1">
    <source>
        <dbReference type="ARBA" id="ARBA00000900"/>
    </source>
</evidence>
<evidence type="ECO:0000256" key="2">
    <source>
        <dbReference type="ARBA" id="ARBA00004123"/>
    </source>
</evidence>
<dbReference type="InterPro" id="IPR019474">
    <property type="entry name" value="Ub_conjug_fac_E4_core"/>
</dbReference>
<keyword evidence="7" id="KW-0963">Cytoplasm</keyword>
<dbReference type="GO" id="GO:0000209">
    <property type="term" value="P:protein polyubiquitination"/>
    <property type="evidence" value="ECO:0007669"/>
    <property type="project" value="TreeGrafter"/>
</dbReference>
<dbReference type="Gene3D" id="3.30.40.10">
    <property type="entry name" value="Zinc/RING finger domain, C3HC4 (zinc finger)"/>
    <property type="match status" value="1"/>
</dbReference>
<evidence type="ECO:0000256" key="3">
    <source>
        <dbReference type="ARBA" id="ARBA00004496"/>
    </source>
</evidence>
<dbReference type="GO" id="GO:0005737">
    <property type="term" value="C:cytoplasm"/>
    <property type="evidence" value="ECO:0007669"/>
    <property type="project" value="UniProtKB-SubCell"/>
</dbReference>
<dbReference type="PROSITE" id="PS51698">
    <property type="entry name" value="U_BOX"/>
    <property type="match status" value="1"/>
</dbReference>
<comment type="similarity">
    <text evidence="5">Belongs to the ubiquitin conjugation factor E4 family.</text>
</comment>
<dbReference type="UniPathway" id="UPA00143"/>
<evidence type="ECO:0000256" key="5">
    <source>
        <dbReference type="ARBA" id="ARBA00007434"/>
    </source>
</evidence>
<comment type="pathway">
    <text evidence="4">Protein modification; protein ubiquitination.</text>
</comment>
<dbReference type="InterPro" id="IPR013083">
    <property type="entry name" value="Znf_RING/FYVE/PHD"/>
</dbReference>
<dbReference type="AlphaFoldDB" id="A0A1Y2I2R0"/>
<comment type="catalytic activity">
    <reaction evidence="1">
        <text>S-ubiquitinyl-[E2 ubiquitin-conjugating enzyme]-L-cysteine + [acceptor protein]-L-lysine = [E2 ubiquitin-conjugating enzyme]-L-cysteine + N(6)-ubiquitinyl-[acceptor protein]-L-lysine.</text>
        <dbReference type="EC" id="2.3.2.27"/>
    </reaction>
</comment>
<reference evidence="12 13" key="1">
    <citation type="submission" date="2016-07" db="EMBL/GenBank/DDBJ databases">
        <title>Pervasive Adenine N6-methylation of Active Genes in Fungi.</title>
        <authorList>
            <consortium name="DOE Joint Genome Institute"/>
            <person name="Mondo S.J."/>
            <person name="Dannebaum R.O."/>
            <person name="Kuo R.C."/>
            <person name="Labutti K."/>
            <person name="Haridas S."/>
            <person name="Kuo A."/>
            <person name="Salamov A."/>
            <person name="Ahrendt S.R."/>
            <person name="Lipzen A."/>
            <person name="Sullivan W."/>
            <person name="Andreopoulos W.B."/>
            <person name="Clum A."/>
            <person name="Lindquist E."/>
            <person name="Daum C."/>
            <person name="Ramamoorthy G.K."/>
            <person name="Gryganskyi A."/>
            <person name="Culley D."/>
            <person name="Magnuson J.K."/>
            <person name="James T.Y."/>
            <person name="O'Malley M.A."/>
            <person name="Stajich J.E."/>
            <person name="Spatafora J.W."/>
            <person name="Visel A."/>
            <person name="Grigoriev I.V."/>
        </authorList>
    </citation>
    <scope>NUCLEOTIDE SEQUENCE [LARGE SCALE GENOMIC DNA]</scope>
    <source>
        <strain evidence="12 13">PL171</strain>
    </source>
</reference>
<dbReference type="Pfam" id="PF10408">
    <property type="entry name" value="Ufd2P_core"/>
    <property type="match status" value="2"/>
</dbReference>
<dbReference type="Pfam" id="PF04564">
    <property type="entry name" value="U-box"/>
    <property type="match status" value="1"/>
</dbReference>
<organism evidence="12 13">
    <name type="scientific">Catenaria anguillulae PL171</name>
    <dbReference type="NCBI Taxonomy" id="765915"/>
    <lineage>
        <taxon>Eukaryota</taxon>
        <taxon>Fungi</taxon>
        <taxon>Fungi incertae sedis</taxon>
        <taxon>Blastocladiomycota</taxon>
        <taxon>Blastocladiomycetes</taxon>
        <taxon>Blastocladiales</taxon>
        <taxon>Catenariaceae</taxon>
        <taxon>Catenaria</taxon>
    </lineage>
</organism>
<evidence type="ECO:0000256" key="10">
    <source>
        <dbReference type="ARBA" id="ARBA00023242"/>
    </source>
</evidence>
<evidence type="ECO:0000256" key="8">
    <source>
        <dbReference type="ARBA" id="ARBA00022679"/>
    </source>
</evidence>
<dbReference type="FunFam" id="3.30.40.10:FF:000055">
    <property type="entry name" value="Ubiquitin conjugation factor e4 a"/>
    <property type="match status" value="1"/>
</dbReference>
<dbReference type="EC" id="2.3.2.27" evidence="6"/>
<dbReference type="GO" id="GO:0005634">
    <property type="term" value="C:nucleus"/>
    <property type="evidence" value="ECO:0007669"/>
    <property type="project" value="TreeGrafter"/>
</dbReference>
<dbReference type="InterPro" id="IPR003613">
    <property type="entry name" value="Ubox_domain"/>
</dbReference>
<dbReference type="SMART" id="SM00504">
    <property type="entry name" value="Ubox"/>
    <property type="match status" value="1"/>
</dbReference>
<comment type="caution">
    <text evidence="12">The sequence shown here is derived from an EMBL/GenBank/DDBJ whole genome shotgun (WGS) entry which is preliminary data.</text>
</comment>
<proteinExistence type="inferred from homology"/>
<dbReference type="OrthoDB" id="20295at2759"/>
<gene>
    <name evidence="12" type="ORF">BCR44DRAFT_1424671</name>
</gene>
<dbReference type="Proteomes" id="UP000193411">
    <property type="component" value="Unassembled WGS sequence"/>
</dbReference>
<dbReference type="SUPFAM" id="SSF57850">
    <property type="entry name" value="RING/U-box"/>
    <property type="match status" value="1"/>
</dbReference>
<dbReference type="GO" id="GO:0006511">
    <property type="term" value="P:ubiquitin-dependent protein catabolic process"/>
    <property type="evidence" value="ECO:0007669"/>
    <property type="project" value="InterPro"/>
</dbReference>
<dbReference type="EMBL" id="MCFL01000003">
    <property type="protein sequence ID" value="ORZ40231.1"/>
    <property type="molecule type" value="Genomic_DNA"/>
</dbReference>
<dbReference type="GO" id="GO:0000151">
    <property type="term" value="C:ubiquitin ligase complex"/>
    <property type="evidence" value="ECO:0007669"/>
    <property type="project" value="InterPro"/>
</dbReference>
<dbReference type="InterPro" id="IPR045132">
    <property type="entry name" value="UBE4"/>
</dbReference>
<evidence type="ECO:0000313" key="13">
    <source>
        <dbReference type="Proteomes" id="UP000193411"/>
    </source>
</evidence>